<dbReference type="Proteomes" id="UP000605201">
    <property type="component" value="Unassembled WGS sequence"/>
</dbReference>
<evidence type="ECO:0000313" key="2">
    <source>
        <dbReference type="EMBL" id="MBC8430319.1"/>
    </source>
</evidence>
<reference evidence="2 3" key="1">
    <citation type="submission" date="2020-08" db="EMBL/GenBank/DDBJ databases">
        <title>Bridging the membrane lipid divide: bacteria of the FCB group superphylum have the potential to synthesize archaeal ether lipids.</title>
        <authorList>
            <person name="Villanueva L."/>
            <person name="Von Meijenfeldt F.A.B."/>
            <person name="Westbye A.B."/>
            <person name="Yadav S."/>
            <person name="Hopmans E.C."/>
            <person name="Dutilh B.E."/>
            <person name="Sinninghe Damste J.S."/>
        </authorList>
    </citation>
    <scope>NUCLEOTIDE SEQUENCE [LARGE SCALE GENOMIC DNA]</scope>
    <source>
        <strain evidence="2">NIOZ-UU17</strain>
    </source>
</reference>
<dbReference type="Pfam" id="PF00128">
    <property type="entry name" value="Alpha-amylase"/>
    <property type="match status" value="1"/>
</dbReference>
<dbReference type="GO" id="GO:0005975">
    <property type="term" value="P:carbohydrate metabolic process"/>
    <property type="evidence" value="ECO:0007669"/>
    <property type="project" value="InterPro"/>
</dbReference>
<dbReference type="AlphaFoldDB" id="A0A8J6NQ48"/>
<dbReference type="PANTHER" id="PTHR10357:SF199">
    <property type="entry name" value="ALPHA AMYLASE CATALYTIC REGION"/>
    <property type="match status" value="1"/>
</dbReference>
<feature type="domain" description="Glycosyl hydrolase family 13 catalytic" evidence="1">
    <location>
        <begin position="14"/>
        <end position="385"/>
    </location>
</feature>
<name>A0A8J6NQ48_9BACT</name>
<evidence type="ECO:0000259" key="1">
    <source>
        <dbReference type="SMART" id="SM00642"/>
    </source>
</evidence>
<dbReference type="EMBL" id="JACNIG010000013">
    <property type="protein sequence ID" value="MBC8430319.1"/>
    <property type="molecule type" value="Genomic_DNA"/>
</dbReference>
<dbReference type="Gene3D" id="3.20.20.80">
    <property type="entry name" value="Glycosidases"/>
    <property type="match status" value="1"/>
</dbReference>
<sequence length="403" mass="47849">MANVDWFKDAIVYHILIDRFAGLKSKDWNRPEFLGGNIKGITEKLGYLHDLGINTLWLSPFYKTSAYHGYHITNFMKVDPRYGSFEDLEELVKAAHHNGMRIIADFVPNHCSNQHPFFLEAVEDKNSKYFKWFIFKKWPHDYLCFLGVRELPKLNLDYPETRDHILMAAKYWLSVGLDGFRLDHVIGPKHSFWKYFRKEIKATFPQALLIGEAWLEGIQFKHLKTIQIRNKFIRWLFGVSQDRLQQEYYGELDGILDFGFREIMKKHIALGRKTDQSEKLRFILTRHFAGYPKDYFLATFLDNHDMNRFLFECNNDIEKLKTAATLQFQFEQPIIIYYGTEVGMTHDRPIEINKLYSDLEARQPMVWDNPNTEIFNFYRELIKNKMDTAETTKWGSGHRNILI</sequence>
<dbReference type="InterPro" id="IPR006047">
    <property type="entry name" value="GH13_cat_dom"/>
</dbReference>
<proteinExistence type="predicted"/>
<dbReference type="PANTHER" id="PTHR10357">
    <property type="entry name" value="ALPHA-AMYLASE FAMILY MEMBER"/>
    <property type="match status" value="1"/>
</dbReference>
<comment type="caution">
    <text evidence="2">The sequence shown here is derived from an EMBL/GenBank/DDBJ whole genome shotgun (WGS) entry which is preliminary data.</text>
</comment>
<evidence type="ECO:0000313" key="3">
    <source>
        <dbReference type="Proteomes" id="UP000605201"/>
    </source>
</evidence>
<dbReference type="SUPFAM" id="SSF51445">
    <property type="entry name" value="(Trans)glycosidases"/>
    <property type="match status" value="1"/>
</dbReference>
<gene>
    <name evidence="2" type="ORF">H8D96_00200</name>
</gene>
<accession>A0A8J6NQ48</accession>
<protein>
    <recommendedName>
        <fullName evidence="1">Glycosyl hydrolase family 13 catalytic domain-containing protein</fullName>
    </recommendedName>
</protein>
<dbReference type="SMART" id="SM00642">
    <property type="entry name" value="Aamy"/>
    <property type="match status" value="1"/>
</dbReference>
<dbReference type="InterPro" id="IPR017853">
    <property type="entry name" value="GH"/>
</dbReference>
<organism evidence="2 3">
    <name type="scientific">Candidatus Desulfatibia vada</name>
    <dbReference type="NCBI Taxonomy" id="2841696"/>
    <lineage>
        <taxon>Bacteria</taxon>
        <taxon>Pseudomonadati</taxon>
        <taxon>Thermodesulfobacteriota</taxon>
        <taxon>Desulfobacteria</taxon>
        <taxon>Desulfobacterales</taxon>
        <taxon>Desulfobacterales incertae sedis</taxon>
        <taxon>Candidatus Desulfatibia</taxon>
    </lineage>
</organism>